<feature type="signal peptide" evidence="1">
    <location>
        <begin position="1"/>
        <end position="23"/>
    </location>
</feature>
<feature type="domain" description="BPTI/Kunitz inhibitor" evidence="2">
    <location>
        <begin position="236"/>
        <end position="286"/>
    </location>
</feature>
<feature type="domain" description="BPTI/Kunitz inhibitor" evidence="2">
    <location>
        <begin position="683"/>
        <end position="733"/>
    </location>
</feature>
<dbReference type="SUPFAM" id="SSF57362">
    <property type="entry name" value="BPTI-like"/>
    <property type="match status" value="11"/>
</dbReference>
<feature type="domain" description="BPTI/Kunitz inhibitor" evidence="2">
    <location>
        <begin position="576"/>
        <end position="626"/>
    </location>
</feature>
<dbReference type="AlphaFoldDB" id="A0A8R1XXH7"/>
<dbReference type="InterPro" id="IPR036880">
    <property type="entry name" value="Kunitz_BPTI_sf"/>
</dbReference>
<sequence length="1261" mass="140929">MVTSQKLLLPIIIGHFQLIIICCKLPPNNKNSECFQNSGENTRDNVETRNKIIKQRSVTMSEQFSFSFNPASQIRGARACNLPQQIGTGPYRIPRWYYNSVRMRCELFFWSGCCANGNNFPSVHNCQKLCEVNPCKQDLDPGRGNSIQSRYYFNKYTKLCEQFDYHGIDGNRNNFESLQECQRQCPEALTPCAYGNSISQRSCLDNNDCGVNQFCHIGQSQLTTVCCNRSPSGDQCHQMLNTGSGNAYLQRWYFNVNSEQCETFIYRGLQGNENNFLSQNDCQLTCFVNPCAVGRPYQIQRKIIKCSPTNPSMCPAGHYCHIGAEPQTNVCCPNLGDNVCEQQVDRGQGNYQLQRWYWNIASQRCMPFVYAGLKGTQNNFLNQETCERTCYKKVNFMVFKRVRSRSHPEFVVFENPCISGKPQQGVNNRPLSCNLTYNSCEMTHWCHIGAGPQTTVCCPGKVDGSAICKLPLSFGSSNANLKRWYFDQKVQNCIPFNYAGMYGNQNNFLTQQHCQQICPGFINPCGSGNPEMDNNGHIIICSKSLNSCSSTFWCHIGAQLRTTLCCPGRVDESTACQLPLVIGDGGANLQRWYFNSNKQQCEPFIYAGLYGNQNNFLTQQQCKQACPVFVNPCALGNAQMGQNGRPQSCISDNQCADNYWCHIGADSQTTVCCPGRAQGDAVCLQPMTIGTGNKNLLRWYYDENTRQCLSFTYHGMMGNQNNFLSKQECQLTCQAYVNVCPQGDPLLETGTKQPRFCTFGENSCGPKYWCHLGLVPNENQCCPGAETKPAACKMLFAVGIKGAPALPAIRWYYDATTLTCKTFEYNGRKGNQNNFLTEADCAATCKVFRNPCNQPVVLPVQTCSSSRPCAIGTYCHYGATPETTICCPFEGNRCEKPVDRGTGNVSLQRWYYNSQKGVCEIFIYNGLHGNANNFLSKENCEIACRINPCSEGQPFTTSNGVYQTCVVSSLHMNSCPSGYWCNPGSNSLTTVCCPGAINDPCNLPMVIGEGDEELERYYYDAVTRACRVFIYHGMKGNQNNFLSQAACQLQCHPLENPCVGQPATTTADQILFCSEINKEVCPVNFWCHIGATPKTTVCCPGATNPCSVPLSPGSGNANLSRWYYSTDDRECLPFQYNGIRGNQNNFLSQTECSKTCPAGGEMRVFISHYQTLVMFTLDLCRDFDYTALDGNENNLFSKNEEQLCLLSIDRGACNGHQTRYAFDRQQVMIHSPMGKHGSNLFNSDIMNSNVEGYERIEGSII</sequence>
<organism evidence="3 4">
    <name type="scientific">Onchocerca volvulus</name>
    <dbReference type="NCBI Taxonomy" id="6282"/>
    <lineage>
        <taxon>Eukaryota</taxon>
        <taxon>Metazoa</taxon>
        <taxon>Ecdysozoa</taxon>
        <taxon>Nematoda</taxon>
        <taxon>Chromadorea</taxon>
        <taxon>Rhabditida</taxon>
        <taxon>Spirurina</taxon>
        <taxon>Spiruromorpha</taxon>
        <taxon>Filarioidea</taxon>
        <taxon>Onchocercidae</taxon>
        <taxon>Onchocerca</taxon>
    </lineage>
</organism>
<evidence type="ECO:0000256" key="1">
    <source>
        <dbReference type="SAM" id="SignalP"/>
    </source>
</evidence>
<dbReference type="CDD" id="cd22593">
    <property type="entry name" value="Kunitz_conkunitzin"/>
    <property type="match status" value="10"/>
</dbReference>
<evidence type="ECO:0000259" key="2">
    <source>
        <dbReference type="PROSITE" id="PS50279"/>
    </source>
</evidence>
<protein>
    <recommendedName>
        <fullName evidence="2">BPTI/Kunitz inhibitor domain-containing protein</fullName>
    </recommendedName>
</protein>
<reference evidence="4" key="1">
    <citation type="submission" date="2013-10" db="EMBL/GenBank/DDBJ databases">
        <title>Genome sequencing of Onchocerca volvulus.</title>
        <authorList>
            <person name="Cotton J."/>
            <person name="Tsai J."/>
            <person name="Stanley E."/>
            <person name="Tracey A."/>
            <person name="Holroyd N."/>
            <person name="Lustigman S."/>
            <person name="Berriman M."/>
        </authorList>
    </citation>
    <scope>NUCLEOTIDE SEQUENCE</scope>
</reference>
<dbReference type="PROSITE" id="PS00280">
    <property type="entry name" value="BPTI_KUNITZ_1"/>
    <property type="match status" value="1"/>
</dbReference>
<dbReference type="PROSITE" id="PS50279">
    <property type="entry name" value="BPTI_KUNITZ_2"/>
    <property type="match status" value="11"/>
</dbReference>
<keyword evidence="1" id="KW-0732">Signal</keyword>
<dbReference type="InterPro" id="IPR053014">
    <property type="entry name" value="Cuticle_assoc_divergent"/>
</dbReference>
<dbReference type="Pfam" id="PF14625">
    <property type="entry name" value="Lustrin_cystein"/>
    <property type="match status" value="8"/>
</dbReference>
<dbReference type="OMA" id="NQFCHIG"/>
<dbReference type="GO" id="GO:0004867">
    <property type="term" value="F:serine-type endopeptidase inhibitor activity"/>
    <property type="evidence" value="ECO:0007669"/>
    <property type="project" value="InterPro"/>
</dbReference>
<dbReference type="EnsemblMetazoa" id="OVOC6938.1">
    <property type="protein sequence ID" value="OVOC6938.1"/>
    <property type="gene ID" value="WBGene00243747"/>
</dbReference>
<evidence type="ECO:0000313" key="4">
    <source>
        <dbReference type="Proteomes" id="UP000024404"/>
    </source>
</evidence>
<accession>A0A8R1XXH7</accession>
<dbReference type="InterPro" id="IPR028150">
    <property type="entry name" value="Lustrin_cystein"/>
</dbReference>
<reference evidence="3" key="2">
    <citation type="submission" date="2022-06" db="UniProtKB">
        <authorList>
            <consortium name="EnsemblMetazoa"/>
        </authorList>
    </citation>
    <scope>IDENTIFICATION</scope>
</reference>
<dbReference type="SMART" id="SM00131">
    <property type="entry name" value="KU"/>
    <property type="match status" value="11"/>
</dbReference>
<feature type="domain" description="BPTI/Kunitz inhibitor" evidence="2">
    <location>
        <begin position="1106"/>
        <end position="1156"/>
    </location>
</feature>
<dbReference type="Pfam" id="PF00014">
    <property type="entry name" value="Kunitz_BPTI"/>
    <property type="match status" value="11"/>
</dbReference>
<feature type="chain" id="PRO_5035775409" description="BPTI/Kunitz inhibitor domain-containing protein" evidence="1">
    <location>
        <begin position="24"/>
        <end position="1261"/>
    </location>
</feature>
<dbReference type="EMBL" id="CMVM020000181">
    <property type="status" value="NOT_ANNOTATED_CDS"/>
    <property type="molecule type" value="Genomic_DNA"/>
</dbReference>
<feature type="domain" description="BPTI/Kunitz inhibitor" evidence="2">
    <location>
        <begin position="340"/>
        <end position="390"/>
    </location>
</feature>
<name>A0A8R1XXH7_ONCVO</name>
<dbReference type="InterPro" id="IPR020901">
    <property type="entry name" value="Prtase_inh_Kunz-CS"/>
</dbReference>
<feature type="domain" description="BPTI/Kunitz inhibitor" evidence="2">
    <location>
        <begin position="135"/>
        <end position="185"/>
    </location>
</feature>
<feature type="domain" description="BPTI/Kunitz inhibitor" evidence="2">
    <location>
        <begin position="468"/>
        <end position="518"/>
    </location>
</feature>
<dbReference type="CDD" id="cd00109">
    <property type="entry name" value="Kunitz-type"/>
    <property type="match status" value="1"/>
</dbReference>
<feature type="domain" description="BPTI/Kunitz inhibitor" evidence="2">
    <location>
        <begin position="1001"/>
        <end position="1051"/>
    </location>
</feature>
<dbReference type="Gene3D" id="4.10.410.10">
    <property type="entry name" value="Pancreatic trypsin inhibitor Kunitz domain"/>
    <property type="match status" value="11"/>
</dbReference>
<keyword evidence="4" id="KW-1185">Reference proteome</keyword>
<dbReference type="Proteomes" id="UP000024404">
    <property type="component" value="Unassembled WGS sequence"/>
</dbReference>
<feature type="domain" description="BPTI/Kunitz inhibitor" evidence="2">
    <location>
        <begin position="894"/>
        <end position="944"/>
    </location>
</feature>
<dbReference type="SMART" id="SM00289">
    <property type="entry name" value="WR1"/>
    <property type="match status" value="9"/>
</dbReference>
<dbReference type="PANTHER" id="PTHR46339:SF2">
    <property type="entry name" value="BPTI_KUNITZ INHIBITOR DOMAIN-CONTAINING PROTEIN"/>
    <property type="match status" value="1"/>
</dbReference>
<evidence type="ECO:0000313" key="3">
    <source>
        <dbReference type="EnsemblMetazoa" id="OVOC6938.1"/>
    </source>
</evidence>
<feature type="domain" description="BPTI/Kunitz inhibitor" evidence="2">
    <location>
        <begin position="80"/>
        <end position="130"/>
    </location>
</feature>
<proteinExistence type="predicted"/>
<feature type="domain" description="BPTI/Kunitz inhibitor" evidence="2">
    <location>
        <begin position="792"/>
        <end position="845"/>
    </location>
</feature>
<dbReference type="InterPro" id="IPR002223">
    <property type="entry name" value="Kunitz_BPTI"/>
</dbReference>
<dbReference type="InterPro" id="IPR006150">
    <property type="entry name" value="Cys_repeat_1"/>
</dbReference>
<dbReference type="PANTHER" id="PTHR46339">
    <property type="entry name" value="PROTEIN CBG15282-RELATED"/>
    <property type="match status" value="1"/>
</dbReference>